<evidence type="ECO:0000256" key="1">
    <source>
        <dbReference type="SAM" id="MobiDB-lite"/>
    </source>
</evidence>
<sequence length="64" mass="7249">MDAGSGRALQGRYLAPDPVAWRNKRRGPRSGNFPAGSRDCKGRGEERPLHVHGYRCFRKITLLR</sequence>
<proteinExistence type="predicted"/>
<reference evidence="2 3" key="1">
    <citation type="submission" date="2018-09" db="EMBL/GenBank/DDBJ databases">
        <title>Whole genome sequencing of Citrobacter freundii AR_0116.</title>
        <authorList>
            <person name="Conlan S."/>
            <person name="Thomas P.J."/>
            <person name="Mullikin J."/>
            <person name="Frank K.M."/>
            <person name="Segre J.A."/>
        </authorList>
    </citation>
    <scope>NUCLEOTIDE SEQUENCE [LARGE SCALE GENOMIC DNA]</scope>
    <source>
        <strain evidence="2 3">AR_0116</strain>
    </source>
</reference>
<organism evidence="2 3">
    <name type="scientific">Citrobacter freundii</name>
    <dbReference type="NCBI Taxonomy" id="546"/>
    <lineage>
        <taxon>Bacteria</taxon>
        <taxon>Pseudomonadati</taxon>
        <taxon>Pseudomonadota</taxon>
        <taxon>Gammaproteobacteria</taxon>
        <taxon>Enterobacterales</taxon>
        <taxon>Enterobacteriaceae</taxon>
        <taxon>Citrobacter</taxon>
        <taxon>Citrobacter freundii complex</taxon>
    </lineage>
</organism>
<name>A0AB33H5P7_CITFR</name>
<evidence type="ECO:0000313" key="2">
    <source>
        <dbReference type="EMBL" id="AXZ49657.1"/>
    </source>
</evidence>
<gene>
    <name evidence="2" type="ORF">AM363_23400</name>
</gene>
<dbReference type="Proteomes" id="UP000263627">
    <property type="component" value="Chromosome"/>
</dbReference>
<evidence type="ECO:0000313" key="3">
    <source>
        <dbReference type="Proteomes" id="UP000263627"/>
    </source>
</evidence>
<dbReference type="EMBL" id="CP032184">
    <property type="protein sequence ID" value="AXZ49657.1"/>
    <property type="molecule type" value="Genomic_DNA"/>
</dbReference>
<accession>A0AB33H5P7</accession>
<feature type="region of interest" description="Disordered" evidence="1">
    <location>
        <begin position="17"/>
        <end position="45"/>
    </location>
</feature>
<dbReference type="AlphaFoldDB" id="A0AB33H5P7"/>
<protein>
    <submittedName>
        <fullName evidence="2">Uncharacterized protein</fullName>
    </submittedName>
</protein>